<dbReference type="JaponicusDB" id="SJAG_04722">
    <property type="gene designation" value="dpc13"/>
</dbReference>
<dbReference type="GeneID" id="7051511"/>
<protein>
    <submittedName>
        <fullName evidence="1">Fungal protein</fullName>
    </submittedName>
</protein>
<evidence type="ECO:0000313" key="1">
    <source>
        <dbReference type="EMBL" id="EEB09512.1"/>
    </source>
</evidence>
<dbReference type="AlphaFoldDB" id="B6K7K8"/>
<dbReference type="Proteomes" id="UP000001744">
    <property type="component" value="Unassembled WGS sequence"/>
</dbReference>
<sequence length="148" mass="16602">MSFSRLLTTKFGAVSRATRPASAARMLRVSSFAAPAAVALPFTQRRFASMESDNGLFTAPNDKLTQMTQKLQKAIERDSEMQQTLYDMTAFFQKKGIEPGTMPSKSKLLRLVLDPEFRKYAQALKAFLEKAGIQTDPEVLSEMMKQLK</sequence>
<dbReference type="RefSeq" id="XP_002175805.1">
    <property type="nucleotide sequence ID" value="XM_002175769.1"/>
</dbReference>
<gene>
    <name evidence="2" type="primary">dpc13</name>
    <name evidence="1" type="ORF">SJAG_04722</name>
</gene>
<dbReference type="VEuPathDB" id="FungiDB:SJAG_04722"/>
<dbReference type="OMA" id="KSGIQND"/>
<evidence type="ECO:0000313" key="3">
    <source>
        <dbReference type="Proteomes" id="UP000001744"/>
    </source>
</evidence>
<dbReference type="HOGENOM" id="CLU_1759869_0_0_1"/>
<proteinExistence type="predicted"/>
<name>B6K7K8_SCHJY</name>
<evidence type="ECO:0000313" key="2">
    <source>
        <dbReference type="JaponicusDB" id="SJAG_04722"/>
    </source>
</evidence>
<dbReference type="OrthoDB" id="10008801at2759"/>
<reference evidence="1 3" key="1">
    <citation type="journal article" date="2011" name="Science">
        <title>Comparative functional genomics of the fission yeasts.</title>
        <authorList>
            <person name="Rhind N."/>
            <person name="Chen Z."/>
            <person name="Yassour M."/>
            <person name="Thompson D.A."/>
            <person name="Haas B.J."/>
            <person name="Habib N."/>
            <person name="Wapinski I."/>
            <person name="Roy S."/>
            <person name="Lin M.F."/>
            <person name="Heiman D.I."/>
            <person name="Young S.K."/>
            <person name="Furuya K."/>
            <person name="Guo Y."/>
            <person name="Pidoux A."/>
            <person name="Chen H.M."/>
            <person name="Robbertse B."/>
            <person name="Goldberg J.M."/>
            <person name="Aoki K."/>
            <person name="Bayne E.H."/>
            <person name="Berlin A.M."/>
            <person name="Desjardins C.A."/>
            <person name="Dobbs E."/>
            <person name="Dukaj L."/>
            <person name="Fan L."/>
            <person name="FitzGerald M.G."/>
            <person name="French C."/>
            <person name="Gujja S."/>
            <person name="Hansen K."/>
            <person name="Keifenheim D."/>
            <person name="Levin J.Z."/>
            <person name="Mosher R.A."/>
            <person name="Mueller C.A."/>
            <person name="Pfiffner J."/>
            <person name="Priest M."/>
            <person name="Russ C."/>
            <person name="Smialowska A."/>
            <person name="Swoboda P."/>
            <person name="Sykes S.M."/>
            <person name="Vaughn M."/>
            <person name="Vengrova S."/>
            <person name="Yoder R."/>
            <person name="Zeng Q."/>
            <person name="Allshire R."/>
            <person name="Baulcombe D."/>
            <person name="Birren B.W."/>
            <person name="Brown W."/>
            <person name="Ekwall K."/>
            <person name="Kellis M."/>
            <person name="Leatherwood J."/>
            <person name="Levin H."/>
            <person name="Margalit H."/>
            <person name="Martienssen R."/>
            <person name="Nieduszynski C.A."/>
            <person name="Spatafora J.W."/>
            <person name="Friedman N."/>
            <person name="Dalgaard J.Z."/>
            <person name="Baumann P."/>
            <person name="Niki H."/>
            <person name="Regev A."/>
            <person name="Nusbaum C."/>
        </authorList>
    </citation>
    <scope>NUCLEOTIDE SEQUENCE [LARGE SCALE GENOMIC DNA]</scope>
    <source>
        <strain evidence="3">yFS275 / FY16936</strain>
    </source>
</reference>
<accession>B6K7K8</accession>
<dbReference type="EMBL" id="KE651168">
    <property type="protein sequence ID" value="EEB09512.1"/>
    <property type="molecule type" value="Genomic_DNA"/>
</dbReference>
<organism evidence="1 3">
    <name type="scientific">Schizosaccharomyces japonicus (strain yFS275 / FY16936)</name>
    <name type="common">Fission yeast</name>
    <dbReference type="NCBI Taxonomy" id="402676"/>
    <lineage>
        <taxon>Eukaryota</taxon>
        <taxon>Fungi</taxon>
        <taxon>Dikarya</taxon>
        <taxon>Ascomycota</taxon>
        <taxon>Taphrinomycotina</taxon>
        <taxon>Schizosaccharomycetes</taxon>
        <taxon>Schizosaccharomycetales</taxon>
        <taxon>Schizosaccharomycetaceae</taxon>
        <taxon>Schizosaccharomyces</taxon>
    </lineage>
</organism>
<keyword evidence="3" id="KW-1185">Reference proteome</keyword>
<dbReference type="eggNOG" id="KOG4353">
    <property type="taxonomic scope" value="Eukaryota"/>
</dbReference>